<evidence type="ECO:0000313" key="4">
    <source>
        <dbReference type="EMBL" id="PFH35006.1"/>
    </source>
</evidence>
<evidence type="ECO:0000256" key="1">
    <source>
        <dbReference type="ARBA" id="ARBA00010893"/>
    </source>
</evidence>
<proteinExistence type="inferred from homology"/>
<protein>
    <recommendedName>
        <fullName evidence="3">EIF3F/CSN6-like C-terminal domain-containing protein</fullName>
    </recommendedName>
</protein>
<feature type="region of interest" description="Disordered" evidence="2">
    <location>
        <begin position="99"/>
        <end position="145"/>
    </location>
</feature>
<comment type="caution">
    <text evidence="4">The sequence shown here is derived from an EMBL/GenBank/DDBJ whole genome shotgun (WGS) entry which is preliminary data.</text>
</comment>
<dbReference type="EMBL" id="NWUJ01000005">
    <property type="protein sequence ID" value="PFH35006.1"/>
    <property type="molecule type" value="Genomic_DNA"/>
</dbReference>
<dbReference type="InterPro" id="IPR024969">
    <property type="entry name" value="EIF3F/CSN6-like_C"/>
</dbReference>
<comment type="similarity">
    <text evidence="1">Belongs to the peptidase M67A family. CSN6 subfamily.</text>
</comment>
<dbReference type="PANTHER" id="PTHR10540">
    <property type="entry name" value="EUKARYOTIC TRANSLATION INITIATION FACTOR 3 SUBUNIT F-RELATED"/>
    <property type="match status" value="1"/>
</dbReference>
<evidence type="ECO:0000313" key="5">
    <source>
        <dbReference type="Proteomes" id="UP000224006"/>
    </source>
</evidence>
<reference evidence="4 5" key="1">
    <citation type="submission" date="2017-09" db="EMBL/GenBank/DDBJ databases">
        <title>Genome sequencing of Besnoitia besnoiti strain Bb-Ger1.</title>
        <authorList>
            <person name="Schares G."/>
            <person name="Venepally P."/>
            <person name="Lorenzi H.A."/>
        </authorList>
    </citation>
    <scope>NUCLEOTIDE SEQUENCE [LARGE SCALE GENOMIC DNA]</scope>
    <source>
        <strain evidence="4 5">Bb-Ger1</strain>
    </source>
</reference>
<evidence type="ECO:0000259" key="3">
    <source>
        <dbReference type="Pfam" id="PF13012"/>
    </source>
</evidence>
<dbReference type="PANTHER" id="PTHR10540:SF8">
    <property type="entry name" value="COP9 SIGNALOSOME COMPLEX SUBUNIT 6"/>
    <property type="match status" value="1"/>
</dbReference>
<dbReference type="AlphaFoldDB" id="A0A2A9MGA9"/>
<gene>
    <name evidence="4" type="ORF">BESB_058930</name>
</gene>
<dbReference type="Proteomes" id="UP000224006">
    <property type="component" value="Chromosome V"/>
</dbReference>
<dbReference type="KEGG" id="bbes:BESB_058930"/>
<dbReference type="GO" id="GO:0008180">
    <property type="term" value="C:COP9 signalosome"/>
    <property type="evidence" value="ECO:0007669"/>
    <property type="project" value="TreeGrafter"/>
</dbReference>
<dbReference type="Gene3D" id="3.40.140.10">
    <property type="entry name" value="Cytidine Deaminase, domain 2"/>
    <property type="match status" value="1"/>
</dbReference>
<dbReference type="RefSeq" id="XP_029219015.1">
    <property type="nucleotide sequence ID" value="XM_029364307.1"/>
</dbReference>
<dbReference type="GeneID" id="40310821"/>
<dbReference type="OrthoDB" id="1378at2759"/>
<keyword evidence="5" id="KW-1185">Reference proteome</keyword>
<organism evidence="4 5">
    <name type="scientific">Besnoitia besnoiti</name>
    <name type="common">Apicomplexan protozoan</name>
    <dbReference type="NCBI Taxonomy" id="94643"/>
    <lineage>
        <taxon>Eukaryota</taxon>
        <taxon>Sar</taxon>
        <taxon>Alveolata</taxon>
        <taxon>Apicomplexa</taxon>
        <taxon>Conoidasida</taxon>
        <taxon>Coccidia</taxon>
        <taxon>Eucoccidiorida</taxon>
        <taxon>Eimeriorina</taxon>
        <taxon>Sarcocystidae</taxon>
        <taxon>Besnoitia</taxon>
    </lineage>
</organism>
<feature type="compositionally biased region" description="Low complexity" evidence="2">
    <location>
        <begin position="134"/>
        <end position="145"/>
    </location>
</feature>
<evidence type="ECO:0000256" key="2">
    <source>
        <dbReference type="SAM" id="MobiDB-lite"/>
    </source>
</evidence>
<name>A0A2A9MGA9_BESBE</name>
<dbReference type="Pfam" id="PF13012">
    <property type="entry name" value="MitMem_reg"/>
    <property type="match status" value="1"/>
</dbReference>
<dbReference type="STRING" id="94643.A0A2A9MGA9"/>
<dbReference type="VEuPathDB" id="ToxoDB:BESB_058930"/>
<feature type="domain" description="EIF3F/CSN6-like C-terminal" evidence="3">
    <location>
        <begin position="256"/>
        <end position="332"/>
    </location>
</feature>
<sequence>MDASYASELEIRLHPLVLFEISQHCTQHFVSKAQRCSKHRSSPPRACSAGPEAAQAVDVAEALMQEAPTAVDCDLETRPEVETPTLLCGAVLGDSPSPSLTHLRTSFPLPAPRGSRGEGRRRPVGALQGGADCGAPGASPGEPAGAAPALDLEFCRDRMQQFLATHSGLSLVALYVVCTDVRSPTPLHASLRQQVAPLSGGDVALLLFDPTALAKPQEVAPAQPTEDFLAAYATAERVAAALRGFRKLRLDITMDEMERITLDYVMNQAASASAESAEYRYRLQIARQKQALEDLLRRVMELRDYVAEVRAGTRPRDEPLLRSIMAFCRRMCVAKSLPASFGLSPSPQSALFSADSISCASPPSCPSLGSADSADKRLTPSSVCLQDREKDRAGAFSDAADVPADSASSALNPGAAAGADVPAILRDLAFLTDAANRREGGEEAAREALVNQMTLLLSSMTEAVDLATRTHEKFLLSQAAEPSGGSSSLSRHGHFTCESDCLDRVYREVAGGRMKRQDAIEKERTAHASIHSSEAVVSQRLQQAYVETERGDVPVLAQGGLREIQRPPLSR</sequence>
<accession>A0A2A9MGA9</accession>